<evidence type="ECO:0000256" key="1">
    <source>
        <dbReference type="SAM" id="MobiDB-lite"/>
    </source>
</evidence>
<proteinExistence type="predicted"/>
<dbReference type="Proteomes" id="UP001303115">
    <property type="component" value="Unassembled WGS sequence"/>
</dbReference>
<reference evidence="3" key="1">
    <citation type="journal article" date="2023" name="Mol. Phylogenet. Evol.">
        <title>Genome-scale phylogeny and comparative genomics of the fungal order Sordariales.</title>
        <authorList>
            <person name="Hensen N."/>
            <person name="Bonometti L."/>
            <person name="Westerberg I."/>
            <person name="Brannstrom I.O."/>
            <person name="Guillou S."/>
            <person name="Cros-Aarteil S."/>
            <person name="Calhoun S."/>
            <person name="Haridas S."/>
            <person name="Kuo A."/>
            <person name="Mondo S."/>
            <person name="Pangilinan J."/>
            <person name="Riley R."/>
            <person name="LaButti K."/>
            <person name="Andreopoulos B."/>
            <person name="Lipzen A."/>
            <person name="Chen C."/>
            <person name="Yan M."/>
            <person name="Daum C."/>
            <person name="Ng V."/>
            <person name="Clum A."/>
            <person name="Steindorff A."/>
            <person name="Ohm R.A."/>
            <person name="Martin F."/>
            <person name="Silar P."/>
            <person name="Natvig D.O."/>
            <person name="Lalanne C."/>
            <person name="Gautier V."/>
            <person name="Ament-Velasquez S.L."/>
            <person name="Kruys A."/>
            <person name="Hutchinson M.I."/>
            <person name="Powell A.J."/>
            <person name="Barry K."/>
            <person name="Miller A.N."/>
            <person name="Grigoriev I.V."/>
            <person name="Debuchy R."/>
            <person name="Gladieux P."/>
            <person name="Hiltunen Thoren M."/>
            <person name="Johannesson H."/>
        </authorList>
    </citation>
    <scope>NUCLEOTIDE SEQUENCE [LARGE SCALE GENOMIC DNA]</scope>
    <source>
        <strain evidence="3">CBS 284.82</strain>
    </source>
</reference>
<dbReference type="AlphaFoldDB" id="A0AAN6P7K9"/>
<sequence>MASACKRPRAEPKDSHAECPFTINNVDPKDKEQKKKKRRRTENGEDENTAQRINLQISPFAPCGKFKT</sequence>
<comment type="caution">
    <text evidence="2">The sequence shown here is derived from an EMBL/GenBank/DDBJ whole genome shotgun (WGS) entry which is preliminary data.</text>
</comment>
<evidence type="ECO:0000313" key="3">
    <source>
        <dbReference type="Proteomes" id="UP001303115"/>
    </source>
</evidence>
<organism evidence="2 3">
    <name type="scientific">Parachaetomium inaequale</name>
    <dbReference type="NCBI Taxonomy" id="2588326"/>
    <lineage>
        <taxon>Eukaryota</taxon>
        <taxon>Fungi</taxon>
        <taxon>Dikarya</taxon>
        <taxon>Ascomycota</taxon>
        <taxon>Pezizomycotina</taxon>
        <taxon>Sordariomycetes</taxon>
        <taxon>Sordariomycetidae</taxon>
        <taxon>Sordariales</taxon>
        <taxon>Chaetomiaceae</taxon>
        <taxon>Parachaetomium</taxon>
    </lineage>
</organism>
<gene>
    <name evidence="2" type="ORF">C8A01DRAFT_42312</name>
</gene>
<accession>A0AAN6P7K9</accession>
<name>A0AAN6P7K9_9PEZI</name>
<feature type="region of interest" description="Disordered" evidence="1">
    <location>
        <begin position="1"/>
        <end position="53"/>
    </location>
</feature>
<dbReference type="EMBL" id="MU854989">
    <property type="protein sequence ID" value="KAK4031206.1"/>
    <property type="molecule type" value="Genomic_DNA"/>
</dbReference>
<protein>
    <submittedName>
        <fullName evidence="2">Uncharacterized protein</fullName>
    </submittedName>
</protein>
<feature type="compositionally biased region" description="Basic and acidic residues" evidence="1">
    <location>
        <begin position="8"/>
        <end position="17"/>
    </location>
</feature>
<evidence type="ECO:0000313" key="2">
    <source>
        <dbReference type="EMBL" id="KAK4031206.1"/>
    </source>
</evidence>
<keyword evidence="3" id="KW-1185">Reference proteome</keyword>
<feature type="non-terminal residue" evidence="2">
    <location>
        <position position="68"/>
    </location>
</feature>